<proteinExistence type="predicted"/>
<comment type="caution">
    <text evidence="1">The sequence shown here is derived from an EMBL/GenBank/DDBJ whole genome shotgun (WGS) entry which is preliminary data.</text>
</comment>
<evidence type="ECO:0000313" key="1">
    <source>
        <dbReference type="EMBL" id="TID13379.1"/>
    </source>
</evidence>
<evidence type="ECO:0000313" key="2">
    <source>
        <dbReference type="Proteomes" id="UP000298493"/>
    </source>
</evidence>
<sequence>MTTCWPIIENIILSTGWHRQSRGRGNADFYIWSLLPEPEGSPEGFGRCVDSQHCHRSANGAVLYAWWRKTFSWRRAL</sequence>
<gene>
    <name evidence="1" type="ORF">E6O75_ATG11295</name>
</gene>
<protein>
    <submittedName>
        <fullName evidence="1">Uncharacterized protein</fullName>
    </submittedName>
</protein>
<organism evidence="1 2">
    <name type="scientific">Venturia nashicola</name>
    <dbReference type="NCBI Taxonomy" id="86259"/>
    <lineage>
        <taxon>Eukaryota</taxon>
        <taxon>Fungi</taxon>
        <taxon>Dikarya</taxon>
        <taxon>Ascomycota</taxon>
        <taxon>Pezizomycotina</taxon>
        <taxon>Dothideomycetes</taxon>
        <taxon>Pleosporomycetidae</taxon>
        <taxon>Venturiales</taxon>
        <taxon>Venturiaceae</taxon>
        <taxon>Venturia</taxon>
    </lineage>
</organism>
<reference evidence="1 2" key="1">
    <citation type="submission" date="2019-04" db="EMBL/GenBank/DDBJ databases">
        <title>High contiguity whole genome sequence and gene annotation resource for two Venturia nashicola isolates.</title>
        <authorList>
            <person name="Prokchorchik M."/>
            <person name="Won K."/>
            <person name="Lee Y."/>
            <person name="Choi E.D."/>
            <person name="Segonzac C."/>
            <person name="Sohn K.H."/>
        </authorList>
    </citation>
    <scope>NUCLEOTIDE SEQUENCE [LARGE SCALE GENOMIC DNA]</scope>
    <source>
        <strain evidence="1 2">PRI2</strain>
    </source>
</reference>
<name>A0A4Z1NXP7_9PEZI</name>
<dbReference type="AlphaFoldDB" id="A0A4Z1NXP7"/>
<keyword evidence="2" id="KW-1185">Reference proteome</keyword>
<dbReference type="Proteomes" id="UP000298493">
    <property type="component" value="Unassembled WGS sequence"/>
</dbReference>
<accession>A0A4Z1NXP7</accession>
<dbReference type="EMBL" id="SNSC02000026">
    <property type="protein sequence ID" value="TID13379.1"/>
    <property type="molecule type" value="Genomic_DNA"/>
</dbReference>